<keyword evidence="4" id="KW-1185">Reference proteome</keyword>
<reference evidence="3" key="1">
    <citation type="submission" date="2022-10" db="EMBL/GenBank/DDBJ databases">
        <title>Genome sequence of Actinomyces israelii ATCC 10048.</title>
        <authorList>
            <person name="Watt R.M."/>
            <person name="Tong W.M."/>
        </authorList>
    </citation>
    <scope>NUCLEOTIDE SEQUENCE</scope>
    <source>
        <strain evidence="3">ATCC 10048</strain>
    </source>
</reference>
<dbReference type="EMBL" id="JAPTMY010000009">
    <property type="protein sequence ID" value="MCZ0857558.1"/>
    <property type="molecule type" value="Genomic_DNA"/>
</dbReference>
<protein>
    <submittedName>
        <fullName evidence="3">Macro domain-containing protein</fullName>
    </submittedName>
</protein>
<dbReference type="Gene3D" id="3.40.220.10">
    <property type="entry name" value="Leucine Aminopeptidase, subunit E, domain 1"/>
    <property type="match status" value="1"/>
</dbReference>
<proteinExistence type="predicted"/>
<dbReference type="PANTHER" id="PTHR12521:SF0">
    <property type="entry name" value="ADP-RIBOSE GLYCOHYDROLASE OARD1"/>
    <property type="match status" value="1"/>
</dbReference>
<dbReference type="RefSeq" id="WP_268917120.1">
    <property type="nucleotide sequence ID" value="NZ_JAPTMY010000009.1"/>
</dbReference>
<gene>
    <name evidence="3" type="ORF">OHJ16_05815</name>
</gene>
<dbReference type="SMART" id="SM00506">
    <property type="entry name" value="A1pp"/>
    <property type="match status" value="1"/>
</dbReference>
<dbReference type="CDD" id="cd02901">
    <property type="entry name" value="Macro_Poa1p-like"/>
    <property type="match status" value="1"/>
</dbReference>
<organism evidence="3 4">
    <name type="scientific">Actinomyces israelii</name>
    <dbReference type="NCBI Taxonomy" id="1659"/>
    <lineage>
        <taxon>Bacteria</taxon>
        <taxon>Bacillati</taxon>
        <taxon>Actinomycetota</taxon>
        <taxon>Actinomycetes</taxon>
        <taxon>Actinomycetales</taxon>
        <taxon>Actinomycetaceae</taxon>
        <taxon>Actinomyces</taxon>
    </lineage>
</organism>
<dbReference type="PROSITE" id="PS51154">
    <property type="entry name" value="MACRO"/>
    <property type="match status" value="1"/>
</dbReference>
<evidence type="ECO:0000313" key="4">
    <source>
        <dbReference type="Proteomes" id="UP001072034"/>
    </source>
</evidence>
<dbReference type="PANTHER" id="PTHR12521">
    <property type="entry name" value="PROTEIN C6ORF130"/>
    <property type="match status" value="1"/>
</dbReference>
<dbReference type="Pfam" id="PF01661">
    <property type="entry name" value="Macro"/>
    <property type="match status" value="1"/>
</dbReference>
<evidence type="ECO:0000256" key="1">
    <source>
        <dbReference type="ARBA" id="ARBA00035885"/>
    </source>
</evidence>
<name>A0ABT4I750_9ACTO</name>
<sequence>MIQHARGDILAADVEALVNAVNTVGVMGKGLALQFKRAYPDMFDSYRDAARRGELSPGRMHVWPTRADGNPRYIINFPTKRHWRSASRLADIETGLASLVETVVGLGVSSLAIPPLGCGHGGLDWGRVRPLIEEALAALPGVTAVLYLPADDAPHG</sequence>
<dbReference type="InterPro" id="IPR050892">
    <property type="entry name" value="ADP-ribose_metab_enzymes"/>
</dbReference>
<dbReference type="InterPro" id="IPR002589">
    <property type="entry name" value="Macro_dom"/>
</dbReference>
<dbReference type="Proteomes" id="UP001072034">
    <property type="component" value="Unassembled WGS sequence"/>
</dbReference>
<dbReference type="SUPFAM" id="SSF52949">
    <property type="entry name" value="Macro domain-like"/>
    <property type="match status" value="1"/>
</dbReference>
<feature type="domain" description="Macro" evidence="2">
    <location>
        <begin position="1"/>
        <end position="156"/>
    </location>
</feature>
<dbReference type="InterPro" id="IPR043472">
    <property type="entry name" value="Macro_dom-like"/>
</dbReference>
<accession>A0ABT4I750</accession>
<evidence type="ECO:0000259" key="2">
    <source>
        <dbReference type="PROSITE" id="PS51154"/>
    </source>
</evidence>
<evidence type="ECO:0000313" key="3">
    <source>
        <dbReference type="EMBL" id="MCZ0857558.1"/>
    </source>
</evidence>
<comment type="caution">
    <text evidence="3">The sequence shown here is derived from an EMBL/GenBank/DDBJ whole genome shotgun (WGS) entry which is preliminary data.</text>
</comment>
<comment type="catalytic activity">
    <reaction evidence="1">
        <text>an N-(ADP-alpha-D-ribosyl)-thymidine in DNA + H2O = a thymidine in DNA + ADP-D-ribose</text>
        <dbReference type="Rhea" id="RHEA:71655"/>
        <dbReference type="Rhea" id="RHEA-COMP:13556"/>
        <dbReference type="Rhea" id="RHEA-COMP:18051"/>
        <dbReference type="ChEBI" id="CHEBI:15377"/>
        <dbReference type="ChEBI" id="CHEBI:57967"/>
        <dbReference type="ChEBI" id="CHEBI:137386"/>
        <dbReference type="ChEBI" id="CHEBI:191199"/>
    </reaction>
    <physiologicalReaction direction="left-to-right" evidence="1">
        <dbReference type="Rhea" id="RHEA:71656"/>
    </physiologicalReaction>
</comment>